<dbReference type="Pfam" id="PF02036">
    <property type="entry name" value="SCP2"/>
    <property type="match status" value="1"/>
</dbReference>
<reference evidence="4 5" key="1">
    <citation type="journal article" date="2018" name="Nat. Microbiol.">
        <title>Leveraging single-cell genomics to expand the fungal tree of life.</title>
        <authorList>
            <person name="Ahrendt S.R."/>
            <person name="Quandt C.A."/>
            <person name="Ciobanu D."/>
            <person name="Clum A."/>
            <person name="Salamov A."/>
            <person name="Andreopoulos B."/>
            <person name="Cheng J.F."/>
            <person name="Woyke T."/>
            <person name="Pelin A."/>
            <person name="Henrissat B."/>
            <person name="Reynolds N.K."/>
            <person name="Benny G.L."/>
            <person name="Smith M.E."/>
            <person name="James T.Y."/>
            <person name="Grigoriev I.V."/>
        </authorList>
    </citation>
    <scope>NUCLEOTIDE SEQUENCE [LARGE SCALE GENOMIC DNA]</scope>
    <source>
        <strain evidence="4 5">ATCC 52028</strain>
    </source>
</reference>
<keyword evidence="5" id="KW-1185">Reference proteome</keyword>
<dbReference type="Proteomes" id="UP000274922">
    <property type="component" value="Unassembled WGS sequence"/>
</dbReference>
<feature type="domain" description="SCP2" evidence="1">
    <location>
        <begin position="23"/>
        <end position="120"/>
    </location>
</feature>
<evidence type="ECO:0000313" key="5">
    <source>
        <dbReference type="Proteomes" id="UP000274922"/>
    </source>
</evidence>
<dbReference type="PANTHER" id="PTHR10094:SF25">
    <property type="entry name" value="SCP2 STEROL-BINDING DOMAIN-CONTAINING PROTEIN 1"/>
    <property type="match status" value="1"/>
</dbReference>
<organism evidence="3 5">
    <name type="scientific">Caulochytrium protostelioides</name>
    <dbReference type="NCBI Taxonomy" id="1555241"/>
    <lineage>
        <taxon>Eukaryota</taxon>
        <taxon>Fungi</taxon>
        <taxon>Fungi incertae sedis</taxon>
        <taxon>Chytridiomycota</taxon>
        <taxon>Chytridiomycota incertae sedis</taxon>
        <taxon>Chytridiomycetes</taxon>
        <taxon>Caulochytriales</taxon>
        <taxon>Caulochytriaceae</taxon>
        <taxon>Caulochytrium</taxon>
    </lineage>
</organism>
<reference evidence="2" key="3">
    <citation type="submission" date="2018-08" db="EMBL/GenBank/DDBJ databases">
        <title>Leveraging single-cell genomics to expand the Fungal Tree of Life.</title>
        <authorList>
            <consortium name="DOE Joint Genome Institute"/>
            <person name="Ahrendt S.R."/>
            <person name="Quandt C.A."/>
            <person name="Ciobanu D."/>
            <person name="Clum A."/>
            <person name="Salamov A."/>
            <person name="Andreopoulos B."/>
            <person name="Cheng J.-F."/>
            <person name="Woyke T."/>
            <person name="Pelin A."/>
            <person name="Henrissat B."/>
            <person name="Reynolds N."/>
            <person name="Benny G.L."/>
            <person name="Smith M.E."/>
            <person name="James T.Y."/>
            <person name="Grigoriev I.V."/>
        </authorList>
    </citation>
    <scope>NUCLEOTIDE SEQUENCE</scope>
    <source>
        <strain evidence="2">ATCC 52028</strain>
    </source>
</reference>
<evidence type="ECO:0000313" key="3">
    <source>
        <dbReference type="EMBL" id="RKO99189.1"/>
    </source>
</evidence>
<dbReference type="EMBL" id="ML009962">
    <property type="protein sequence ID" value="RKO96426.1"/>
    <property type="molecule type" value="Genomic_DNA"/>
</dbReference>
<dbReference type="InterPro" id="IPR003033">
    <property type="entry name" value="SCP2_sterol-bd_dom"/>
</dbReference>
<dbReference type="GO" id="GO:0005829">
    <property type="term" value="C:cytosol"/>
    <property type="evidence" value="ECO:0007669"/>
    <property type="project" value="TreeGrafter"/>
</dbReference>
<dbReference type="Gene3D" id="3.30.1050.10">
    <property type="entry name" value="SCP2 sterol-binding domain"/>
    <property type="match status" value="1"/>
</dbReference>
<proteinExistence type="predicted"/>
<accession>A0A4P9X010</accession>
<name>A0A4P9X010_9FUNG</name>
<dbReference type="STRING" id="1555241.A0A4P9X010"/>
<reference evidence="3" key="2">
    <citation type="submission" date="2018-04" db="EMBL/GenBank/DDBJ databases">
        <title>Leveraging single-cell genomics to expand the Fungal Tree of Life.</title>
        <authorList>
            <consortium name="DOE Joint Genome Institute"/>
            <person name="Ahrendt S.R."/>
            <person name="Quandt C.A."/>
            <person name="Ciobanu D."/>
            <person name="Clum A."/>
            <person name="Salamov A."/>
            <person name="Andreopoulos B."/>
            <person name="Cheng J.-F."/>
            <person name="Woyke T."/>
            <person name="Pelin A."/>
            <person name="Henrissat B."/>
            <person name="Benny G.L."/>
            <person name="Smith M.E."/>
            <person name="James T.Y."/>
            <person name="Grigoriev I.V."/>
        </authorList>
    </citation>
    <scope>NUCLEOTIDE SEQUENCE</scope>
    <source>
        <strain evidence="3">ATCC 52028</strain>
    </source>
</reference>
<dbReference type="PANTHER" id="PTHR10094">
    <property type="entry name" value="STEROL CARRIER PROTEIN 2 SCP-2 FAMILY PROTEIN"/>
    <property type="match status" value="1"/>
</dbReference>
<dbReference type="SUPFAM" id="SSF55718">
    <property type="entry name" value="SCP-like"/>
    <property type="match status" value="1"/>
</dbReference>
<dbReference type="FunFam" id="3.30.1050.10:FF:000001">
    <property type="entry name" value="Putative Non-specific lipid-transfer protein"/>
    <property type="match status" value="1"/>
</dbReference>
<gene>
    <name evidence="2" type="ORF">CAUPRSCDRAFT_8165</name>
    <name evidence="3" type="ORF">CXG81DRAFT_14865</name>
</gene>
<evidence type="ECO:0000313" key="2">
    <source>
        <dbReference type="EMBL" id="RKO96426.1"/>
    </source>
</evidence>
<sequence length="126" mass="13546">MSVDATGFKSGAIFQQLKDGLEALPSSERDAQAKKVNAVFLIIIKNSEGKEQPWTLDFKKGATVTKGQPSGKADITIRTSDETFQDLSTGKLNGQKAFMSGKLKVTGNIMLATRLDSVLKVAKAKL</sequence>
<protein>
    <submittedName>
        <fullName evidence="2">Sterol-binding-like protein</fullName>
    </submittedName>
</protein>
<evidence type="ECO:0000313" key="4">
    <source>
        <dbReference type="Proteomes" id="UP000268535"/>
    </source>
</evidence>
<dbReference type="Proteomes" id="UP000268535">
    <property type="component" value="Unassembled WGS sequence"/>
</dbReference>
<dbReference type="AlphaFoldDB" id="A0A4P9X010"/>
<evidence type="ECO:0000259" key="1">
    <source>
        <dbReference type="Pfam" id="PF02036"/>
    </source>
</evidence>
<dbReference type="OrthoDB" id="10265837at2759"/>
<dbReference type="InterPro" id="IPR036527">
    <property type="entry name" value="SCP2_sterol-bd_dom_sf"/>
</dbReference>
<dbReference type="EMBL" id="ML014310">
    <property type="protein sequence ID" value="RKO99189.1"/>
    <property type="molecule type" value="Genomic_DNA"/>
</dbReference>